<proteinExistence type="inferred from homology"/>
<evidence type="ECO:0000256" key="4">
    <source>
        <dbReference type="ARBA" id="ARBA00049194"/>
    </source>
</evidence>
<dbReference type="RefSeq" id="XP_682467.1">
    <property type="nucleotide sequence ID" value="XM_677375.1"/>
</dbReference>
<reference evidence="10" key="1">
    <citation type="journal article" date="2005" name="Nature">
        <title>Sequencing of Aspergillus nidulans and comparative analysis with A. fumigatus and A. oryzae.</title>
        <authorList>
            <person name="Galagan J.E."/>
            <person name="Calvo S.E."/>
            <person name="Cuomo C."/>
            <person name="Ma L.J."/>
            <person name="Wortman J.R."/>
            <person name="Batzoglou S."/>
            <person name="Lee S.I."/>
            <person name="Basturkmen M."/>
            <person name="Spevak C.C."/>
            <person name="Clutterbuck J."/>
            <person name="Kapitonov V."/>
            <person name="Jurka J."/>
            <person name="Scazzocchio C."/>
            <person name="Farman M."/>
            <person name="Butler J."/>
            <person name="Purcell S."/>
            <person name="Harris S."/>
            <person name="Braus G.H."/>
            <person name="Draht O."/>
            <person name="Busch S."/>
            <person name="D'Enfert C."/>
            <person name="Bouchier C."/>
            <person name="Goldman G.H."/>
            <person name="Bell-Pedersen D."/>
            <person name="Griffiths-Jones S."/>
            <person name="Doonan J.H."/>
            <person name="Yu J."/>
            <person name="Vienken K."/>
            <person name="Pain A."/>
            <person name="Freitag M."/>
            <person name="Selker E.U."/>
            <person name="Archer D.B."/>
            <person name="Penalva M.A."/>
            <person name="Oakley B.R."/>
            <person name="Momany M."/>
            <person name="Tanaka T."/>
            <person name="Kumagai T."/>
            <person name="Asai K."/>
            <person name="Machida M."/>
            <person name="Nierman W.C."/>
            <person name="Denning D.W."/>
            <person name="Caddick M."/>
            <person name="Hynes M."/>
            <person name="Paoletti M."/>
            <person name="Fischer R."/>
            <person name="Miller B."/>
            <person name="Dyer P."/>
            <person name="Sachs M.S."/>
            <person name="Osmani S.A."/>
            <person name="Birren B.W."/>
        </authorList>
    </citation>
    <scope>NUCLEOTIDE SEQUENCE [LARGE SCALE GENOMIC DNA]</scope>
    <source>
        <strain evidence="10">FGSC A4 / ATCC 38163 / CBS 112.46 / NRRL 194 / M139</strain>
    </source>
</reference>
<dbReference type="FunFam" id="3.40.605.10:FF:000007">
    <property type="entry name" value="NAD/NADP-dependent betaine aldehyde dehydrogenase"/>
    <property type="match status" value="1"/>
</dbReference>
<dbReference type="OMA" id="IQAGNVW"/>
<accession>C8VJT8</accession>
<name>Q5AR82_EMENI</name>
<dbReference type="EC" id="1.2.1.3" evidence="3"/>
<dbReference type="STRING" id="227321.Q5AR82"/>
<dbReference type="InterPro" id="IPR029510">
    <property type="entry name" value="Ald_DH_CS_GLU"/>
</dbReference>
<dbReference type="CDD" id="cd07106">
    <property type="entry name" value="ALDH_AldA-AAD23400"/>
    <property type="match status" value="1"/>
</dbReference>
<evidence type="ECO:0000256" key="1">
    <source>
        <dbReference type="ARBA" id="ARBA00009986"/>
    </source>
</evidence>
<evidence type="ECO:0000256" key="7">
    <source>
        <dbReference type="SAM" id="MobiDB-lite"/>
    </source>
</evidence>
<dbReference type="InterPro" id="IPR016160">
    <property type="entry name" value="Ald_DH_CS_CYS"/>
</dbReference>
<gene>
    <name evidence="9" type="ORF">ANIA_09198</name>
</gene>
<sequence length="503" mass="54811">MGLELRSMVLVSLARIYQTGFKVRRPLLAVATTNFQNIINGEKTSTTERRHGINPATGEPNPDVPVAIKEDVDRAVVAAQEAFKTWIDVPFDERRKALLAYADAIEEYVADFAKLLVQEQGKPLQFAANEVAQSAQVIRSAADVAEGLTDEIIEDSAEKKIVVRHIPIGVGAGIIPWNFPHLLTVVKLAPALITGNVIIIKPSPFTPYCGLKLVELAQRFFPPGVVQALSGDDRLGPWLTAHPGIGKISFTGSSATGKKVMESASRTLKRVTLELGGKDAAIVCGDVDVQSVAPRVISKGFFNSGQICLAVKRIYVHESIYNEFRDAAVAYAKTIEVGPGTQEGVFMGPLQNSMQYEKVKGFFADLTKEQLSLTHPDGKAFDNKAGYFIKPTIIDRPAEDSHIATEEQFGPIMPLFSWSDESDVIARANNTQMGLGASVWSRDLEQAARIAAKLQAGSVWVNTHFEADLRAPFGGHKESGIGTENGLQGLRQWCNLQTLYLKN</sequence>
<dbReference type="PROSITE" id="PS00070">
    <property type="entry name" value="ALDEHYDE_DEHYDR_CYS"/>
    <property type="match status" value="1"/>
</dbReference>
<organism evidence="9 10">
    <name type="scientific">Emericella nidulans (strain FGSC A4 / ATCC 38163 / CBS 112.46 / NRRL 194 / M139)</name>
    <name type="common">Aspergillus nidulans</name>
    <dbReference type="NCBI Taxonomy" id="227321"/>
    <lineage>
        <taxon>Eukaryota</taxon>
        <taxon>Fungi</taxon>
        <taxon>Dikarya</taxon>
        <taxon>Ascomycota</taxon>
        <taxon>Pezizomycotina</taxon>
        <taxon>Eurotiomycetes</taxon>
        <taxon>Eurotiomycetidae</taxon>
        <taxon>Eurotiales</taxon>
        <taxon>Aspergillaceae</taxon>
        <taxon>Aspergillus</taxon>
        <taxon>Aspergillus subgen. Nidulantes</taxon>
    </lineage>
</organism>
<dbReference type="Proteomes" id="UP000000560">
    <property type="component" value="Chromosome VI"/>
</dbReference>
<dbReference type="PANTHER" id="PTHR11699">
    <property type="entry name" value="ALDEHYDE DEHYDROGENASE-RELATED"/>
    <property type="match status" value="1"/>
</dbReference>
<reference evidence="10" key="2">
    <citation type="journal article" date="2009" name="Fungal Genet. Biol.">
        <title>The 2008 update of the Aspergillus nidulans genome annotation: a community effort.</title>
        <authorList>
            <person name="Wortman J.R."/>
            <person name="Gilsenan J.M."/>
            <person name="Joardar V."/>
            <person name="Deegan J."/>
            <person name="Clutterbuck J."/>
            <person name="Andersen M.R."/>
            <person name="Archer D."/>
            <person name="Bencina M."/>
            <person name="Braus G."/>
            <person name="Coutinho P."/>
            <person name="von Dohren H."/>
            <person name="Doonan J."/>
            <person name="Driessen A.J."/>
            <person name="Durek P."/>
            <person name="Espeso E."/>
            <person name="Fekete E."/>
            <person name="Flipphi M."/>
            <person name="Estrada C.G."/>
            <person name="Geysens S."/>
            <person name="Goldman G."/>
            <person name="de Groot P.W."/>
            <person name="Hansen K."/>
            <person name="Harris S.D."/>
            <person name="Heinekamp T."/>
            <person name="Helmstaedt K."/>
            <person name="Henrissat B."/>
            <person name="Hofmann G."/>
            <person name="Homan T."/>
            <person name="Horio T."/>
            <person name="Horiuchi H."/>
            <person name="James S."/>
            <person name="Jones M."/>
            <person name="Karaffa L."/>
            <person name="Karanyi Z."/>
            <person name="Kato M."/>
            <person name="Keller N."/>
            <person name="Kelly D.E."/>
            <person name="Kiel J.A."/>
            <person name="Kim J.M."/>
            <person name="van der Klei I.J."/>
            <person name="Klis F.M."/>
            <person name="Kovalchuk A."/>
            <person name="Krasevec N."/>
            <person name="Kubicek C.P."/>
            <person name="Liu B."/>
            <person name="Maccabe A."/>
            <person name="Meyer V."/>
            <person name="Mirabito P."/>
            <person name="Miskei M."/>
            <person name="Mos M."/>
            <person name="Mullins J."/>
            <person name="Nelson D.R."/>
            <person name="Nielsen J."/>
            <person name="Oakley B.R."/>
            <person name="Osmani S.A."/>
            <person name="Pakula T."/>
            <person name="Paszewski A."/>
            <person name="Paulsen I."/>
            <person name="Pilsyk S."/>
            <person name="Pocsi I."/>
            <person name="Punt P.J."/>
            <person name="Ram A.F."/>
            <person name="Ren Q."/>
            <person name="Robellet X."/>
            <person name="Robson G."/>
            <person name="Seiboth B."/>
            <person name="van Solingen P."/>
            <person name="Specht T."/>
            <person name="Sun J."/>
            <person name="Taheri-Talesh N."/>
            <person name="Takeshita N."/>
            <person name="Ussery D."/>
            <person name="vanKuyk P.A."/>
            <person name="Visser H."/>
            <person name="van de Vondervoort P.J."/>
            <person name="de Vries R.P."/>
            <person name="Walton J."/>
            <person name="Xiang X."/>
            <person name="Xiong Y."/>
            <person name="Zeng A.P."/>
            <person name="Brandt B.W."/>
            <person name="Cornell M.J."/>
            <person name="van den Hondel C.A."/>
            <person name="Visser J."/>
            <person name="Oliver S.G."/>
            <person name="Turner G."/>
        </authorList>
    </citation>
    <scope>GENOME REANNOTATION</scope>
    <source>
        <strain evidence="10">FGSC A4 / ATCC 38163 / CBS 112.46 / NRRL 194 / M139</strain>
    </source>
</reference>
<protein>
    <recommendedName>
        <fullName evidence="3">aldehyde dehydrogenase (NAD(+))</fullName>
        <ecNumber evidence="3">1.2.1.3</ecNumber>
    </recommendedName>
</protein>
<evidence type="ECO:0000259" key="8">
    <source>
        <dbReference type="Pfam" id="PF00171"/>
    </source>
</evidence>
<dbReference type="AlphaFoldDB" id="Q5AR82"/>
<dbReference type="Gene3D" id="3.40.309.10">
    <property type="entry name" value="Aldehyde Dehydrogenase, Chain A, domain 2"/>
    <property type="match status" value="1"/>
</dbReference>
<feature type="domain" description="Aldehyde dehydrogenase" evidence="8">
    <location>
        <begin position="48"/>
        <end position="498"/>
    </location>
</feature>
<dbReference type="KEGG" id="ani:ANIA_09198"/>
<dbReference type="FunFam" id="3.40.309.10:FF:000009">
    <property type="entry name" value="Aldehyde dehydrogenase A"/>
    <property type="match status" value="1"/>
</dbReference>
<dbReference type="InterPro" id="IPR015590">
    <property type="entry name" value="Aldehyde_DH_dom"/>
</dbReference>
<dbReference type="InterPro" id="IPR016163">
    <property type="entry name" value="Ald_DH_C"/>
</dbReference>
<feature type="region of interest" description="Disordered" evidence="7">
    <location>
        <begin position="41"/>
        <end position="63"/>
    </location>
</feature>
<evidence type="ECO:0000256" key="3">
    <source>
        <dbReference type="ARBA" id="ARBA00024226"/>
    </source>
</evidence>
<dbReference type="InterPro" id="IPR016162">
    <property type="entry name" value="Ald_DH_N"/>
</dbReference>
<dbReference type="PROSITE" id="PS00687">
    <property type="entry name" value="ALDEHYDE_DEHYDR_GLU"/>
    <property type="match status" value="1"/>
</dbReference>
<dbReference type="eggNOG" id="KOG2450">
    <property type="taxonomic scope" value="Eukaryota"/>
</dbReference>
<evidence type="ECO:0000313" key="10">
    <source>
        <dbReference type="Proteomes" id="UP000000560"/>
    </source>
</evidence>
<dbReference type="SUPFAM" id="SSF53720">
    <property type="entry name" value="ALDH-like"/>
    <property type="match status" value="1"/>
</dbReference>
<dbReference type="OrthoDB" id="310895at2759"/>
<dbReference type="GeneID" id="2867980"/>
<evidence type="ECO:0000313" key="9">
    <source>
        <dbReference type="EMBL" id="CBF82342.1"/>
    </source>
</evidence>
<evidence type="ECO:0000256" key="5">
    <source>
        <dbReference type="PROSITE-ProRule" id="PRU10007"/>
    </source>
</evidence>
<dbReference type="GO" id="GO:0004029">
    <property type="term" value="F:aldehyde dehydrogenase (NAD+) activity"/>
    <property type="evidence" value="ECO:0000318"/>
    <property type="project" value="GO_Central"/>
</dbReference>
<dbReference type="InterPro" id="IPR044086">
    <property type="entry name" value="LUC3-like"/>
</dbReference>
<dbReference type="Gene3D" id="3.40.605.10">
    <property type="entry name" value="Aldehyde Dehydrogenase, Chain A, domain 1"/>
    <property type="match status" value="1"/>
</dbReference>
<accession>Q5AR82</accession>
<comment type="catalytic activity">
    <reaction evidence="4">
        <text>an aldehyde + NAD(+) + H2O = a carboxylate + NADH + 2 H(+)</text>
        <dbReference type="Rhea" id="RHEA:16185"/>
        <dbReference type="ChEBI" id="CHEBI:15377"/>
        <dbReference type="ChEBI" id="CHEBI:15378"/>
        <dbReference type="ChEBI" id="CHEBI:17478"/>
        <dbReference type="ChEBI" id="CHEBI:29067"/>
        <dbReference type="ChEBI" id="CHEBI:57540"/>
        <dbReference type="ChEBI" id="CHEBI:57945"/>
        <dbReference type="EC" id="1.2.1.3"/>
    </reaction>
</comment>
<dbReference type="EMBL" id="BN001306">
    <property type="protein sequence ID" value="CBF82342.1"/>
    <property type="molecule type" value="Genomic_DNA"/>
</dbReference>
<dbReference type="InterPro" id="IPR016161">
    <property type="entry name" value="Ald_DH/histidinol_DH"/>
</dbReference>
<comment type="similarity">
    <text evidence="1 6">Belongs to the aldehyde dehydrogenase family.</text>
</comment>
<evidence type="ECO:0000256" key="6">
    <source>
        <dbReference type="RuleBase" id="RU003345"/>
    </source>
</evidence>
<keyword evidence="2 6" id="KW-0560">Oxidoreductase</keyword>
<evidence type="ECO:0000256" key="2">
    <source>
        <dbReference type="ARBA" id="ARBA00023002"/>
    </source>
</evidence>
<keyword evidence="10" id="KW-1185">Reference proteome</keyword>
<dbReference type="InParanoid" id="Q5AR82"/>
<dbReference type="Pfam" id="PF00171">
    <property type="entry name" value="Aldedh"/>
    <property type="match status" value="1"/>
</dbReference>
<dbReference type="HOGENOM" id="CLU_005391_0_0_1"/>
<feature type="active site" evidence="5">
    <location>
        <position position="274"/>
    </location>
</feature>